<comment type="caution">
    <text evidence="9">The sequence shown here is derived from an EMBL/GenBank/DDBJ whole genome shotgun (WGS) entry which is preliminary data.</text>
</comment>
<evidence type="ECO:0000256" key="5">
    <source>
        <dbReference type="ARBA" id="ARBA00023034"/>
    </source>
</evidence>
<evidence type="ECO:0000259" key="8">
    <source>
        <dbReference type="Pfam" id="PF04572"/>
    </source>
</evidence>
<keyword evidence="3" id="KW-0328">Glycosyltransferase</keyword>
<evidence type="ECO:0000256" key="4">
    <source>
        <dbReference type="ARBA" id="ARBA00022679"/>
    </source>
</evidence>
<accession>A0AAD5Q096</accession>
<evidence type="ECO:0000256" key="2">
    <source>
        <dbReference type="ARBA" id="ARBA00009003"/>
    </source>
</evidence>
<organism evidence="9 10">
    <name type="scientific">Daphnia sinensis</name>
    <dbReference type="NCBI Taxonomy" id="1820382"/>
    <lineage>
        <taxon>Eukaryota</taxon>
        <taxon>Metazoa</taxon>
        <taxon>Ecdysozoa</taxon>
        <taxon>Arthropoda</taxon>
        <taxon>Crustacea</taxon>
        <taxon>Branchiopoda</taxon>
        <taxon>Diplostraca</taxon>
        <taxon>Cladocera</taxon>
        <taxon>Anomopoda</taxon>
        <taxon>Daphniidae</taxon>
        <taxon>Daphnia</taxon>
        <taxon>Daphnia similis group</taxon>
    </lineage>
</organism>
<dbReference type="InterPro" id="IPR029044">
    <property type="entry name" value="Nucleotide-diphossugar_trans"/>
</dbReference>
<gene>
    <name evidence="9" type="ORF">GHT06_010314</name>
</gene>
<evidence type="ECO:0000256" key="7">
    <source>
        <dbReference type="SAM" id="Phobius"/>
    </source>
</evidence>
<comment type="similarity">
    <text evidence="2">Belongs to the glycosyltransferase 32 family.</text>
</comment>
<dbReference type="GO" id="GO:0016758">
    <property type="term" value="F:hexosyltransferase activity"/>
    <property type="evidence" value="ECO:0007669"/>
    <property type="project" value="TreeGrafter"/>
</dbReference>
<keyword evidence="10" id="KW-1185">Reference proteome</keyword>
<keyword evidence="6 7" id="KW-0472">Membrane</keyword>
<dbReference type="Pfam" id="PF04488">
    <property type="entry name" value="Gly_transf_sug"/>
    <property type="match status" value="1"/>
</dbReference>
<sequence>MAKYSVRRWFNFRRNAKKRLHKLFLLIVTLGLTILTFIIVTNSDFYVRTVKKPVMNIPGADRGRCCVSIHHSLDVCGRSECLWHCPQFEVEFISPSKNHEHAFFHETSGARALDIRQACAIESAALSNLNLTIYLLMTAGDIDWNATTMKTLKSYENVHIHSINLGEYFSHTPFEEWYFCSTWNYGPHAVSHLSDALRFLTLYKYGGYYFDLDVIMLQSVMPYHNFIGAEDEDNLAAGAFHVEYLHPVIRTAMEEFRNTYRKDSWGYNGPLLLTRVMTKWCSADNIQTMTTNTCYGFRILPPMAFYPVKWFDWEEYFLDKDIVWGNETIGTHVWNKKSVETPVYKNSTQVYAKLARSKCPSIFAVAPDVF</sequence>
<keyword evidence="5" id="KW-0333">Golgi apparatus</keyword>
<feature type="transmembrane region" description="Helical" evidence="7">
    <location>
        <begin position="20"/>
        <end position="40"/>
    </location>
</feature>
<dbReference type="InterPro" id="IPR007577">
    <property type="entry name" value="GlycoTrfase_DXD_sugar-bd_CS"/>
</dbReference>
<dbReference type="InterPro" id="IPR051981">
    <property type="entry name" value="Glycosyltransf_32"/>
</dbReference>
<keyword evidence="4" id="KW-0808">Transferase</keyword>
<evidence type="ECO:0000313" key="10">
    <source>
        <dbReference type="Proteomes" id="UP000820818"/>
    </source>
</evidence>
<evidence type="ECO:0000256" key="6">
    <source>
        <dbReference type="ARBA" id="ARBA00023136"/>
    </source>
</evidence>
<dbReference type="InterPro" id="IPR007652">
    <property type="entry name" value="A1-4-GlycosylTfrase_dom"/>
</dbReference>
<proteinExistence type="inferred from homology"/>
<dbReference type="PANTHER" id="PTHR12042">
    <property type="entry name" value="LACTOSYLCERAMIDE 4-ALPHA-GALACTOSYLTRANSFERASE ALPHA- 1,4-GALACTOSYLTRANSFERASE"/>
    <property type="match status" value="1"/>
</dbReference>
<dbReference type="PANTHER" id="PTHR12042:SF21">
    <property type="entry name" value="ALPHA1,4-GALACTOSYLTRANSFERASE 1-RELATED"/>
    <property type="match status" value="1"/>
</dbReference>
<keyword evidence="7" id="KW-0812">Transmembrane</keyword>
<dbReference type="Proteomes" id="UP000820818">
    <property type="component" value="Linkage Group LG2"/>
</dbReference>
<evidence type="ECO:0000313" key="9">
    <source>
        <dbReference type="EMBL" id="KAI9562859.1"/>
    </source>
</evidence>
<comment type="subcellular location">
    <subcellularLocation>
        <location evidence="1">Golgi apparatus membrane</location>
        <topology evidence="1">Single-pass type II membrane protein</topology>
    </subcellularLocation>
</comment>
<dbReference type="Gene3D" id="3.90.550.20">
    <property type="match status" value="1"/>
</dbReference>
<dbReference type="AlphaFoldDB" id="A0AAD5Q096"/>
<evidence type="ECO:0000256" key="3">
    <source>
        <dbReference type="ARBA" id="ARBA00022676"/>
    </source>
</evidence>
<dbReference type="GO" id="GO:0006688">
    <property type="term" value="P:glycosphingolipid biosynthetic process"/>
    <property type="evidence" value="ECO:0007669"/>
    <property type="project" value="TreeGrafter"/>
</dbReference>
<dbReference type="SUPFAM" id="SSF53448">
    <property type="entry name" value="Nucleotide-diphospho-sugar transferases"/>
    <property type="match status" value="1"/>
</dbReference>
<reference evidence="9 10" key="1">
    <citation type="submission" date="2022-05" db="EMBL/GenBank/DDBJ databases">
        <title>A multi-omics perspective on studying reproductive biology in Daphnia sinensis.</title>
        <authorList>
            <person name="Jia J."/>
        </authorList>
    </citation>
    <scope>NUCLEOTIDE SEQUENCE [LARGE SCALE GENOMIC DNA]</scope>
    <source>
        <strain evidence="9 10">WSL</strain>
    </source>
</reference>
<name>A0AAD5Q096_9CRUS</name>
<feature type="domain" description="Alpha 1,4-glycosyltransferase" evidence="8">
    <location>
        <begin position="242"/>
        <end position="365"/>
    </location>
</feature>
<dbReference type="Pfam" id="PF04572">
    <property type="entry name" value="Gb3_synth"/>
    <property type="match status" value="1"/>
</dbReference>
<dbReference type="GO" id="GO:0000139">
    <property type="term" value="C:Golgi membrane"/>
    <property type="evidence" value="ECO:0007669"/>
    <property type="project" value="UniProtKB-SubCell"/>
</dbReference>
<keyword evidence="7" id="KW-1133">Transmembrane helix</keyword>
<dbReference type="EMBL" id="WJBH02000002">
    <property type="protein sequence ID" value="KAI9562859.1"/>
    <property type="molecule type" value="Genomic_DNA"/>
</dbReference>
<protein>
    <recommendedName>
        <fullName evidence="8">Alpha 1,4-glycosyltransferase domain-containing protein</fullName>
    </recommendedName>
</protein>
<evidence type="ECO:0000256" key="1">
    <source>
        <dbReference type="ARBA" id="ARBA00004323"/>
    </source>
</evidence>